<dbReference type="GO" id="GO:0005737">
    <property type="term" value="C:cytoplasm"/>
    <property type="evidence" value="ECO:0007669"/>
    <property type="project" value="TreeGrafter"/>
</dbReference>
<sequence length="180" mass="18351">MDASVLEKLQAARAAGRAAAADSVPSEVHPGLLIGAAGAAADMEQLVARGVTRVLAVGSGLAAPQGQHEGVRYLCVGVSDDAEAAGRLEGLLEEALDFIDAGLACGEAVLVHCFAGVSRSVTVAAAWLLLRSGRSECATAEAALATIRHVRPRARPNAGFVEMLRKLEAKRQGQGGESGS</sequence>
<proteinExistence type="predicted"/>
<dbReference type="SUPFAM" id="SSF52799">
    <property type="entry name" value="(Phosphotyrosine protein) phosphatases II"/>
    <property type="match status" value="1"/>
</dbReference>
<dbReference type="Gene3D" id="3.90.190.10">
    <property type="entry name" value="Protein tyrosine phosphatase superfamily"/>
    <property type="match status" value="1"/>
</dbReference>
<evidence type="ECO:0000259" key="2">
    <source>
        <dbReference type="PROSITE" id="PS50056"/>
    </source>
</evidence>
<dbReference type="GO" id="GO:0008579">
    <property type="term" value="F:JUN kinase phosphatase activity"/>
    <property type="evidence" value="ECO:0007669"/>
    <property type="project" value="TreeGrafter"/>
</dbReference>
<feature type="domain" description="Tyrosine-protein phosphatase" evidence="1">
    <location>
        <begin position="24"/>
        <end position="173"/>
    </location>
</feature>
<feature type="domain" description="Tyrosine specific protein phosphatases" evidence="2">
    <location>
        <begin position="89"/>
        <end position="152"/>
    </location>
</feature>
<name>A0A7S3BUT3_9VIRI</name>
<dbReference type="InterPro" id="IPR020422">
    <property type="entry name" value="TYR_PHOSPHATASE_DUAL_dom"/>
</dbReference>
<evidence type="ECO:0008006" key="4">
    <source>
        <dbReference type="Google" id="ProtNLM"/>
    </source>
</evidence>
<dbReference type="PANTHER" id="PTHR46377:SF5">
    <property type="entry name" value="DUAL SPECIFICITY PHOSPHATASE"/>
    <property type="match status" value="1"/>
</dbReference>
<evidence type="ECO:0000259" key="1">
    <source>
        <dbReference type="PROSITE" id="PS50054"/>
    </source>
</evidence>
<dbReference type="EMBL" id="HBHY01016240">
    <property type="protein sequence ID" value="CAE0145755.1"/>
    <property type="molecule type" value="Transcribed_RNA"/>
</dbReference>
<dbReference type="PANTHER" id="PTHR46377">
    <property type="entry name" value="DUAL SPECIFICITY PROTEIN PHOSPHATASE 19"/>
    <property type="match status" value="1"/>
</dbReference>
<organism evidence="3">
    <name type="scientific">Prasinoderma singulare</name>
    <dbReference type="NCBI Taxonomy" id="676789"/>
    <lineage>
        <taxon>Eukaryota</taxon>
        <taxon>Viridiplantae</taxon>
        <taxon>Prasinodermophyta</taxon>
        <taxon>Prasinodermophyceae</taxon>
        <taxon>Prasinodermales</taxon>
        <taxon>Prasinodermaceae</taxon>
        <taxon>Prasinoderma</taxon>
    </lineage>
</organism>
<dbReference type="CDD" id="cd14498">
    <property type="entry name" value="DSP"/>
    <property type="match status" value="1"/>
</dbReference>
<dbReference type="InterPro" id="IPR000340">
    <property type="entry name" value="Dual-sp_phosphatase_cat-dom"/>
</dbReference>
<dbReference type="SMART" id="SM00195">
    <property type="entry name" value="DSPc"/>
    <property type="match status" value="1"/>
</dbReference>
<gene>
    <name evidence="3" type="ORF">PSIN1315_LOCUS10514</name>
</gene>
<dbReference type="PROSITE" id="PS50056">
    <property type="entry name" value="TYR_PHOSPHATASE_2"/>
    <property type="match status" value="1"/>
</dbReference>
<dbReference type="InterPro" id="IPR000387">
    <property type="entry name" value="Tyr_Pase_dom"/>
</dbReference>
<protein>
    <recommendedName>
        <fullName evidence="4">Protein-tyrosine-phosphatase</fullName>
    </recommendedName>
</protein>
<accession>A0A7S3BUT3</accession>
<dbReference type="PROSITE" id="PS50054">
    <property type="entry name" value="TYR_PHOSPHATASE_DUAL"/>
    <property type="match status" value="1"/>
</dbReference>
<evidence type="ECO:0000313" key="3">
    <source>
        <dbReference type="EMBL" id="CAE0145755.1"/>
    </source>
</evidence>
<dbReference type="InterPro" id="IPR029021">
    <property type="entry name" value="Prot-tyrosine_phosphatase-like"/>
</dbReference>
<dbReference type="Pfam" id="PF00782">
    <property type="entry name" value="DSPc"/>
    <property type="match status" value="1"/>
</dbReference>
<dbReference type="AlphaFoldDB" id="A0A7S3BUT3"/>
<reference evidence="3" key="1">
    <citation type="submission" date="2021-01" db="EMBL/GenBank/DDBJ databases">
        <authorList>
            <person name="Corre E."/>
            <person name="Pelletier E."/>
            <person name="Niang G."/>
            <person name="Scheremetjew M."/>
            <person name="Finn R."/>
            <person name="Kale V."/>
            <person name="Holt S."/>
            <person name="Cochrane G."/>
            <person name="Meng A."/>
            <person name="Brown T."/>
            <person name="Cohen L."/>
        </authorList>
    </citation>
    <scope>NUCLEOTIDE SEQUENCE</scope>
    <source>
        <strain evidence="3">RCC927</strain>
    </source>
</reference>